<dbReference type="PANTHER" id="PTHR48094:SF12">
    <property type="entry name" value="PARKINSON DISEASE PROTEIN 7 HOMOLOG"/>
    <property type="match status" value="1"/>
</dbReference>
<reference evidence="4 5" key="1">
    <citation type="submission" date="2015-07" db="EMBL/GenBank/DDBJ databases">
        <title>Draft Genome Sequence of Malassezia furfur CBS1878 and Malassezia pachydermatis CBS1879.</title>
        <authorList>
            <person name="Triana S."/>
            <person name="Ohm R."/>
            <person name="Gonzalez A."/>
            <person name="DeCock H."/>
            <person name="Restrepo S."/>
            <person name="Celis A."/>
        </authorList>
    </citation>
    <scope>NUCLEOTIDE SEQUENCE [LARGE SCALE GENOMIC DNA]</scope>
    <source>
        <strain evidence="4 5">CBS 1879</strain>
    </source>
</reference>
<evidence type="ECO:0000259" key="3">
    <source>
        <dbReference type="Pfam" id="PF01965"/>
    </source>
</evidence>
<evidence type="ECO:0000256" key="2">
    <source>
        <dbReference type="ARBA" id="ARBA00048082"/>
    </source>
</evidence>
<dbReference type="GO" id="GO:0005634">
    <property type="term" value="C:nucleus"/>
    <property type="evidence" value="ECO:0007669"/>
    <property type="project" value="TreeGrafter"/>
</dbReference>
<sequence>MSKSVAVFLAQGTEEMEFSITYDVLVRGEVKVTSVYVPADGQPSSPPDGYVVASRGVKIVPDTTLEAMMAQGGLAPYDGVVVPGGAGGAEIISKNAAVQKLLQEAMSQGKIVGMICAGSLAALEAQIGLGGAITSHPSVAEKLQASYDYKEQAVATANNLVTSRGPGTTFPFALTLVEKLVGADVRKKIAPPMMLAQEHL</sequence>
<dbReference type="RefSeq" id="XP_017990934.1">
    <property type="nucleotide sequence ID" value="XM_018134579.1"/>
</dbReference>
<protein>
    <recommendedName>
        <fullName evidence="1">D-lactate dehydratase</fullName>
        <ecNumber evidence="1">4.2.1.130</ecNumber>
    </recommendedName>
</protein>
<dbReference type="VEuPathDB" id="FungiDB:Malapachy_0045"/>
<dbReference type="GO" id="GO:0005739">
    <property type="term" value="C:mitochondrion"/>
    <property type="evidence" value="ECO:0007669"/>
    <property type="project" value="TreeGrafter"/>
</dbReference>
<dbReference type="AlphaFoldDB" id="A0A0M9VNG4"/>
<gene>
    <name evidence="4" type="ORF">Malapachy_0045</name>
</gene>
<dbReference type="GO" id="GO:1903189">
    <property type="term" value="P:glyoxal metabolic process"/>
    <property type="evidence" value="ECO:0007669"/>
    <property type="project" value="TreeGrafter"/>
</dbReference>
<dbReference type="CDD" id="cd03135">
    <property type="entry name" value="GATase1_DJ-1"/>
    <property type="match status" value="1"/>
</dbReference>
<proteinExistence type="predicted"/>
<evidence type="ECO:0000313" key="4">
    <source>
        <dbReference type="EMBL" id="KOS13302.1"/>
    </source>
</evidence>
<organism evidence="4 5">
    <name type="scientific">Malassezia pachydermatis</name>
    <dbReference type="NCBI Taxonomy" id="77020"/>
    <lineage>
        <taxon>Eukaryota</taxon>
        <taxon>Fungi</taxon>
        <taxon>Dikarya</taxon>
        <taxon>Basidiomycota</taxon>
        <taxon>Ustilaginomycotina</taxon>
        <taxon>Malasseziomycetes</taxon>
        <taxon>Malasseziales</taxon>
        <taxon>Malasseziaceae</taxon>
        <taxon>Malassezia</taxon>
    </lineage>
</organism>
<dbReference type="Gene3D" id="3.40.50.880">
    <property type="match status" value="1"/>
</dbReference>
<dbReference type="InterPro" id="IPR006287">
    <property type="entry name" value="DJ-1"/>
</dbReference>
<evidence type="ECO:0000313" key="5">
    <source>
        <dbReference type="Proteomes" id="UP000037751"/>
    </source>
</evidence>
<dbReference type="EMBL" id="LGAV01000006">
    <property type="protein sequence ID" value="KOS13302.1"/>
    <property type="molecule type" value="Genomic_DNA"/>
</dbReference>
<dbReference type="STRING" id="77020.A0A0M9VNG4"/>
<dbReference type="SUPFAM" id="SSF52317">
    <property type="entry name" value="Class I glutamine amidotransferase-like"/>
    <property type="match status" value="1"/>
</dbReference>
<dbReference type="InterPro" id="IPR050325">
    <property type="entry name" value="Prot/Nucl_acid_deglycase"/>
</dbReference>
<dbReference type="GO" id="GO:0019172">
    <property type="term" value="F:glyoxalase III activity"/>
    <property type="evidence" value="ECO:0007669"/>
    <property type="project" value="UniProtKB-EC"/>
</dbReference>
<dbReference type="OrthoDB" id="543156at2759"/>
<dbReference type="Proteomes" id="UP000037751">
    <property type="component" value="Unassembled WGS sequence"/>
</dbReference>
<dbReference type="PANTHER" id="PTHR48094">
    <property type="entry name" value="PROTEIN/NUCLEIC ACID DEGLYCASE DJ-1-RELATED"/>
    <property type="match status" value="1"/>
</dbReference>
<dbReference type="InterPro" id="IPR002818">
    <property type="entry name" value="DJ-1/PfpI"/>
</dbReference>
<accession>A0A0M9VNG4</accession>
<dbReference type="GeneID" id="28726454"/>
<dbReference type="NCBIfam" id="TIGR01383">
    <property type="entry name" value="not_thiJ"/>
    <property type="match status" value="1"/>
</dbReference>
<feature type="domain" description="DJ-1/PfpI" evidence="3">
    <location>
        <begin position="3"/>
        <end position="178"/>
    </location>
</feature>
<evidence type="ECO:0000256" key="1">
    <source>
        <dbReference type="ARBA" id="ARBA00013134"/>
    </source>
</evidence>
<comment type="caution">
    <text evidence="4">The sequence shown here is derived from an EMBL/GenBank/DDBJ whole genome shotgun (WGS) entry which is preliminary data.</text>
</comment>
<keyword evidence="5" id="KW-1185">Reference proteome</keyword>
<comment type="catalytic activity">
    <reaction evidence="2">
        <text>methylglyoxal + H2O = (R)-lactate + H(+)</text>
        <dbReference type="Rhea" id="RHEA:27754"/>
        <dbReference type="ChEBI" id="CHEBI:15377"/>
        <dbReference type="ChEBI" id="CHEBI:15378"/>
        <dbReference type="ChEBI" id="CHEBI:16004"/>
        <dbReference type="ChEBI" id="CHEBI:17158"/>
        <dbReference type="EC" id="4.2.1.130"/>
    </reaction>
</comment>
<dbReference type="EC" id="4.2.1.130" evidence="1"/>
<dbReference type="GO" id="GO:0006979">
    <property type="term" value="P:response to oxidative stress"/>
    <property type="evidence" value="ECO:0007669"/>
    <property type="project" value="TreeGrafter"/>
</dbReference>
<dbReference type="Pfam" id="PF01965">
    <property type="entry name" value="DJ-1_PfpI"/>
    <property type="match status" value="1"/>
</dbReference>
<dbReference type="InterPro" id="IPR029062">
    <property type="entry name" value="Class_I_gatase-like"/>
</dbReference>
<name>A0A0M9VNG4_9BASI</name>